<sequence length="316" mass="33808">LNSPFTRGTGTEVVVSSVTVYNLGTATGSSIDRIEIENGATVWQTTNTSALQTGVTINMGWNVPAGTHVLRVYVTVGTTVTDGQSVRLAEIFHYKVDGNMGDSPRISDKSGETIRDGGFDDIKDNTAGPHHFNPEDVGEVFAATFSDDDANGHDVLWVQTGGATIVKVENLGTGETSDIDEVNVTIEIAGADYTSGWRNWNPASPMNFAYNWFEEDLNGDGDSDDAGEDDPLPDKIPDDDSAVVTVQMRIEDSGDVADGRTIRPRANLLVKEGNPGNEVEYEQTATAEPTQTIRKQGFELIAEQSATLTSGTVTNG</sequence>
<name>X0URI5_9ZZZZ</name>
<gene>
    <name evidence="2" type="ORF">S01H1_19001</name>
</gene>
<organism evidence="2">
    <name type="scientific">marine sediment metagenome</name>
    <dbReference type="NCBI Taxonomy" id="412755"/>
    <lineage>
        <taxon>unclassified sequences</taxon>
        <taxon>metagenomes</taxon>
        <taxon>ecological metagenomes</taxon>
    </lineage>
</organism>
<proteinExistence type="predicted"/>
<accession>X0URI5</accession>
<dbReference type="EMBL" id="BARS01010217">
    <property type="protein sequence ID" value="GAF91085.1"/>
    <property type="molecule type" value="Genomic_DNA"/>
</dbReference>
<feature type="compositionally biased region" description="Acidic residues" evidence="1">
    <location>
        <begin position="217"/>
        <end position="231"/>
    </location>
</feature>
<feature type="non-terminal residue" evidence="2">
    <location>
        <position position="1"/>
    </location>
</feature>
<feature type="region of interest" description="Disordered" evidence="1">
    <location>
        <begin position="217"/>
        <end position="239"/>
    </location>
</feature>
<protein>
    <submittedName>
        <fullName evidence="2">Uncharacterized protein</fullName>
    </submittedName>
</protein>
<evidence type="ECO:0000313" key="2">
    <source>
        <dbReference type="EMBL" id="GAF91085.1"/>
    </source>
</evidence>
<dbReference type="AlphaFoldDB" id="X0URI5"/>
<reference evidence="2" key="1">
    <citation type="journal article" date="2014" name="Front. Microbiol.">
        <title>High frequency of phylogenetically diverse reductive dehalogenase-homologous genes in deep subseafloor sedimentary metagenomes.</title>
        <authorList>
            <person name="Kawai M."/>
            <person name="Futagami T."/>
            <person name="Toyoda A."/>
            <person name="Takaki Y."/>
            <person name="Nishi S."/>
            <person name="Hori S."/>
            <person name="Arai W."/>
            <person name="Tsubouchi T."/>
            <person name="Morono Y."/>
            <person name="Uchiyama I."/>
            <person name="Ito T."/>
            <person name="Fujiyama A."/>
            <person name="Inagaki F."/>
            <person name="Takami H."/>
        </authorList>
    </citation>
    <scope>NUCLEOTIDE SEQUENCE</scope>
    <source>
        <strain evidence="2">Expedition CK06-06</strain>
    </source>
</reference>
<feature type="non-terminal residue" evidence="2">
    <location>
        <position position="316"/>
    </location>
</feature>
<comment type="caution">
    <text evidence="2">The sequence shown here is derived from an EMBL/GenBank/DDBJ whole genome shotgun (WGS) entry which is preliminary data.</text>
</comment>
<evidence type="ECO:0000256" key="1">
    <source>
        <dbReference type="SAM" id="MobiDB-lite"/>
    </source>
</evidence>